<comment type="pathway">
    <text evidence="9">Cofactor biosynthesis; tetrahydrofolate biosynthesis; 2-amino-4-hydroxy-6-hydroxymethyl-7,8-dihydropteridine diphosphate from 7,8-dihydroneopterin triphosphate: step 3/4.</text>
</comment>
<dbReference type="SUPFAM" id="SSF55083">
    <property type="entry name" value="6-hydroxymethyl-7,8-dihydropterin pyrophosphokinase, HPPK"/>
    <property type="match status" value="1"/>
</dbReference>
<evidence type="ECO:0000256" key="1">
    <source>
        <dbReference type="ARBA" id="ARBA00000198"/>
    </source>
</evidence>
<dbReference type="NCBIfam" id="TIGR00525">
    <property type="entry name" value="folB"/>
    <property type="match status" value="1"/>
</dbReference>
<keyword evidence="5" id="KW-0547">Nucleotide-binding</keyword>
<gene>
    <name evidence="11" type="primary">sulD</name>
    <name evidence="11" type="ORF">Lsed01_00632</name>
</gene>
<keyword evidence="4" id="KW-0808">Transferase</keyword>
<dbReference type="Pfam" id="PF02152">
    <property type="entry name" value="FolB"/>
    <property type="match status" value="1"/>
</dbReference>
<evidence type="ECO:0000256" key="6">
    <source>
        <dbReference type="ARBA" id="ARBA00022777"/>
    </source>
</evidence>
<dbReference type="Proteomes" id="UP001426770">
    <property type="component" value="Unassembled WGS sequence"/>
</dbReference>
<keyword evidence="12" id="KW-1185">Reference proteome</keyword>
<evidence type="ECO:0000256" key="4">
    <source>
        <dbReference type="ARBA" id="ARBA00022679"/>
    </source>
</evidence>
<reference evidence="11 12" key="1">
    <citation type="submission" date="2024-02" db="EMBL/GenBank/DDBJ databases">
        <title>Lysinimicrobium sediminis NBRC 112286.</title>
        <authorList>
            <person name="Ichikawa N."/>
            <person name="Katano-Makiyama Y."/>
            <person name="Hidaka K."/>
        </authorList>
    </citation>
    <scope>NUCLEOTIDE SEQUENCE [LARGE SCALE GENOMIC DNA]</scope>
    <source>
        <strain evidence="11 12">NBRC 112286</strain>
    </source>
</reference>
<dbReference type="EC" id="4.1.2.25" evidence="9"/>
<comment type="caution">
    <text evidence="11">The sequence shown here is derived from an EMBL/GenBank/DDBJ whole genome shotgun (WGS) entry which is preliminary data.</text>
</comment>
<dbReference type="EC" id="2.7.6.3" evidence="9"/>
<comment type="function">
    <text evidence="9">Catalyzes the conversion of 7,8-dihydroneopterin to 6-hydroxymethyl-7,8-dihydropterin.</text>
</comment>
<sequence>MTTPAVTPYLKDGVELDQIIVQGIRVTGFHGVYAPEKETGQLFLADVVAHVSTRAAAGRDDLGRTVNYSDIADRAAEILGGDPADLLETVAEHIARAILEMDGVHCVDVIVHKPQAPLHVEFRDVAVKIRRDLRSGGLWADKRIGSSAGAPGDPFAPVLVPKGPADTRPAQPLRAYLALGGNIGDVDATFREALWELHRIPGISVQRASSLFKTRPVGGPEQDDFLNAVVEVETALAPRELLAACQGVEVLHGRERLVENGPRTLDVDILAYGDLEIDAEDLVIPHPRATSRAFVLQPWATLAPEFEVAGAGRVADLAAAVGTEGVELVAAQWPASPEAPHQA</sequence>
<evidence type="ECO:0000256" key="7">
    <source>
        <dbReference type="ARBA" id="ARBA00022840"/>
    </source>
</evidence>
<dbReference type="Gene3D" id="3.30.70.560">
    <property type="entry name" value="7,8-Dihydro-6-hydroxymethylpterin-pyrophosphokinase HPPK"/>
    <property type="match status" value="1"/>
</dbReference>
<evidence type="ECO:0000256" key="5">
    <source>
        <dbReference type="ARBA" id="ARBA00022741"/>
    </source>
</evidence>
<protein>
    <recommendedName>
        <fullName evidence="9">Bifunctional folate synthesis protein</fullName>
    </recommendedName>
    <domain>
        <recommendedName>
            <fullName evidence="9">Dihydroneopterin aldolase</fullName>
            <shortName evidence="9">DHNA</shortName>
            <ecNumber evidence="9">4.1.2.25</ecNumber>
        </recommendedName>
        <alternativeName>
            <fullName evidence="9">7,8-dihydroneopterin aldolase</fullName>
        </alternativeName>
    </domain>
    <domain>
        <recommendedName>
            <fullName evidence="9">2-amino-4-hydroxy-6-hydroxymethyldihydropteridine pyrophosphokinase</fullName>
            <ecNumber evidence="9">2.7.6.3</ecNumber>
        </recommendedName>
        <alternativeName>
            <fullName evidence="9">6-hydroxymethyl-7,8-dihydropterin pyrophosphokinase</fullName>
            <shortName evidence="9">PPPK</shortName>
        </alternativeName>
        <alternativeName>
            <fullName evidence="9">7,8-dihydro-6-hydroxymethylpterin pyrophosphokinase</fullName>
            <shortName evidence="9">HPPK</shortName>
        </alternativeName>
    </domain>
</protein>
<evidence type="ECO:0000256" key="3">
    <source>
        <dbReference type="ARBA" id="ARBA00009640"/>
    </source>
</evidence>
<keyword evidence="9" id="KW-0456">Lyase</keyword>
<keyword evidence="8 9" id="KW-0289">Folate biosynthesis</keyword>
<dbReference type="CDD" id="cd00534">
    <property type="entry name" value="DHNA_DHNTPE"/>
    <property type="match status" value="1"/>
</dbReference>
<evidence type="ECO:0000259" key="10">
    <source>
        <dbReference type="SMART" id="SM00905"/>
    </source>
</evidence>
<organism evidence="11 12">
    <name type="scientific">Demequina sediminis</name>
    <dbReference type="NCBI Taxonomy" id="1930058"/>
    <lineage>
        <taxon>Bacteria</taxon>
        <taxon>Bacillati</taxon>
        <taxon>Actinomycetota</taxon>
        <taxon>Actinomycetes</taxon>
        <taxon>Micrococcales</taxon>
        <taxon>Demequinaceae</taxon>
        <taxon>Demequina</taxon>
    </lineage>
</organism>
<dbReference type="SUPFAM" id="SSF55620">
    <property type="entry name" value="Tetrahydrobiopterin biosynthesis enzymes-like"/>
    <property type="match status" value="1"/>
</dbReference>
<evidence type="ECO:0000256" key="9">
    <source>
        <dbReference type="RuleBase" id="RU362079"/>
    </source>
</evidence>
<dbReference type="CDD" id="cd00483">
    <property type="entry name" value="HPPK"/>
    <property type="match status" value="1"/>
</dbReference>
<dbReference type="InterPro" id="IPR006157">
    <property type="entry name" value="FolB_dom"/>
</dbReference>
<name>A0ABP9WEI0_9MICO</name>
<comment type="similarity">
    <text evidence="3">In the N-terminal section; belongs to the DHNA family.</text>
</comment>
<evidence type="ECO:0000256" key="8">
    <source>
        <dbReference type="ARBA" id="ARBA00022909"/>
    </source>
</evidence>
<dbReference type="PANTHER" id="PTHR43071">
    <property type="entry name" value="2-AMINO-4-HYDROXY-6-HYDROXYMETHYLDIHYDROPTERIDINE PYROPHOSPHOKINASE"/>
    <property type="match status" value="1"/>
</dbReference>
<dbReference type="RefSeq" id="WP_286214113.1">
    <property type="nucleotide sequence ID" value="NZ_AP027736.1"/>
</dbReference>
<dbReference type="Gene3D" id="3.30.1130.10">
    <property type="match status" value="1"/>
</dbReference>
<evidence type="ECO:0000313" key="12">
    <source>
        <dbReference type="Proteomes" id="UP001426770"/>
    </source>
</evidence>
<keyword evidence="6" id="KW-0418">Kinase</keyword>
<dbReference type="Pfam" id="PF01288">
    <property type="entry name" value="HPPK"/>
    <property type="match status" value="1"/>
</dbReference>
<feature type="domain" description="Dihydroneopterin aldolase/epimerase" evidence="10">
    <location>
        <begin position="19"/>
        <end position="131"/>
    </location>
</feature>
<comment type="pathway">
    <text evidence="2">Cofactor biosynthesis; tetrahydrofolate biosynthesis; 2-amino-4-hydroxy-6-hydroxymethyl-7,8-dihydropteridine diphosphate from 7,8-dihydroneopterin triphosphate: step 4/4.</text>
</comment>
<dbReference type="InterPro" id="IPR035907">
    <property type="entry name" value="Hppk_sf"/>
</dbReference>
<dbReference type="InterPro" id="IPR006156">
    <property type="entry name" value="Dihydroneopterin_aldolase"/>
</dbReference>
<keyword evidence="7" id="KW-0067">ATP-binding</keyword>
<dbReference type="NCBIfam" id="TIGR00526">
    <property type="entry name" value="folB_dom"/>
    <property type="match status" value="1"/>
</dbReference>
<dbReference type="SMART" id="SM00905">
    <property type="entry name" value="FolB"/>
    <property type="match status" value="1"/>
</dbReference>
<dbReference type="InterPro" id="IPR043133">
    <property type="entry name" value="GTP-CH-I_C/QueF"/>
</dbReference>
<dbReference type="NCBIfam" id="TIGR01498">
    <property type="entry name" value="folK"/>
    <property type="match status" value="1"/>
</dbReference>
<comment type="similarity">
    <text evidence="9">Belongs to the DHNA family.</text>
</comment>
<dbReference type="InterPro" id="IPR000550">
    <property type="entry name" value="Hppk"/>
</dbReference>
<evidence type="ECO:0000256" key="2">
    <source>
        <dbReference type="ARBA" id="ARBA00005051"/>
    </source>
</evidence>
<dbReference type="PANTHER" id="PTHR43071:SF1">
    <property type="entry name" value="2-AMINO-4-HYDROXY-6-HYDROXYMETHYLDIHYDROPTERIDINE PYROPHOSPHOKINASE"/>
    <property type="match status" value="1"/>
</dbReference>
<accession>A0ABP9WEI0</accession>
<dbReference type="EMBL" id="BAABRR010000002">
    <property type="protein sequence ID" value="GAA5518210.1"/>
    <property type="molecule type" value="Genomic_DNA"/>
</dbReference>
<evidence type="ECO:0000313" key="11">
    <source>
        <dbReference type="EMBL" id="GAA5518210.1"/>
    </source>
</evidence>
<proteinExistence type="inferred from homology"/>
<comment type="catalytic activity">
    <reaction evidence="1">
        <text>6-hydroxymethyl-7,8-dihydropterin + ATP = (7,8-dihydropterin-6-yl)methyl diphosphate + AMP + H(+)</text>
        <dbReference type="Rhea" id="RHEA:11412"/>
        <dbReference type="ChEBI" id="CHEBI:15378"/>
        <dbReference type="ChEBI" id="CHEBI:30616"/>
        <dbReference type="ChEBI" id="CHEBI:44841"/>
        <dbReference type="ChEBI" id="CHEBI:72950"/>
        <dbReference type="ChEBI" id="CHEBI:456215"/>
        <dbReference type="EC" id="2.7.6.3"/>
    </reaction>
</comment>
<comment type="catalytic activity">
    <reaction evidence="9">
        <text>7,8-dihydroneopterin = 6-hydroxymethyl-7,8-dihydropterin + glycolaldehyde</text>
        <dbReference type="Rhea" id="RHEA:10540"/>
        <dbReference type="ChEBI" id="CHEBI:17001"/>
        <dbReference type="ChEBI" id="CHEBI:17071"/>
        <dbReference type="ChEBI" id="CHEBI:44841"/>
        <dbReference type="EC" id="4.1.2.25"/>
    </reaction>
</comment>